<dbReference type="PANTHER" id="PTHR39966:SF1">
    <property type="entry name" value="HEMERYTHRIN-LIKE DOMAIN-CONTAINING PROTEIN"/>
    <property type="match status" value="1"/>
</dbReference>
<keyword evidence="3" id="KW-1185">Reference proteome</keyword>
<organism evidence="2 3">
    <name type="scientific">Simplicispira hankyongi</name>
    <dbReference type="NCBI Taxonomy" id="2315688"/>
    <lineage>
        <taxon>Bacteria</taxon>
        <taxon>Pseudomonadati</taxon>
        <taxon>Pseudomonadota</taxon>
        <taxon>Betaproteobacteria</taxon>
        <taxon>Burkholderiales</taxon>
        <taxon>Comamonadaceae</taxon>
        <taxon>Simplicispira</taxon>
    </lineage>
</organism>
<dbReference type="AlphaFoldDB" id="A0A398C5V8"/>
<dbReference type="PANTHER" id="PTHR39966">
    <property type="entry name" value="BLL2471 PROTEIN-RELATED"/>
    <property type="match status" value="1"/>
</dbReference>
<sequence>MIPTSLRIINEEHAALAAMLKALHQRTQQGPGDAPQAFFGAMRAMLFYIDEFPERQHHPKESQWLFPRVAARSAEAASAIEQLDRDHEGGEAAVRELQHLLLAWELLGESRRATFAGALVRYNDFYLAHMRLEEAVVLPAALAELGADDWHAIDQAFATNDLLLTPGVPRDPAFDALYTRIWRSMPGGASPG</sequence>
<dbReference type="Gene3D" id="1.20.120.520">
    <property type="entry name" value="nmb1532 protein domain like"/>
    <property type="match status" value="1"/>
</dbReference>
<dbReference type="Pfam" id="PF01814">
    <property type="entry name" value="Hemerythrin"/>
    <property type="match status" value="1"/>
</dbReference>
<evidence type="ECO:0000313" key="2">
    <source>
        <dbReference type="EMBL" id="RID97594.1"/>
    </source>
</evidence>
<name>A0A398C5V8_9BURK</name>
<reference evidence="2 3" key="1">
    <citation type="submission" date="2018-09" db="EMBL/GenBank/DDBJ databases">
        <title>Draft genome of Simplicispira sp. NY-02.</title>
        <authorList>
            <person name="Im W.T."/>
        </authorList>
    </citation>
    <scope>NUCLEOTIDE SEQUENCE [LARGE SCALE GENOMIC DNA]</scope>
    <source>
        <strain evidence="2 3">NY-02</strain>
    </source>
</reference>
<dbReference type="OrthoDB" id="8560984at2"/>
<dbReference type="InterPro" id="IPR012312">
    <property type="entry name" value="Hemerythrin-like"/>
</dbReference>
<accession>A0A398C5V8</accession>
<gene>
    <name evidence="2" type="ORF">D3F03_12160</name>
</gene>
<dbReference type="CDD" id="cd12108">
    <property type="entry name" value="Hr-like"/>
    <property type="match status" value="1"/>
</dbReference>
<dbReference type="EMBL" id="QXJC01000005">
    <property type="protein sequence ID" value="RID97594.1"/>
    <property type="molecule type" value="Genomic_DNA"/>
</dbReference>
<comment type="caution">
    <text evidence="2">The sequence shown here is derived from an EMBL/GenBank/DDBJ whole genome shotgun (WGS) entry which is preliminary data.</text>
</comment>
<dbReference type="RefSeq" id="WP_119109698.1">
    <property type="nucleotide sequence ID" value="NZ_QXJC01000005.1"/>
</dbReference>
<evidence type="ECO:0000259" key="1">
    <source>
        <dbReference type="Pfam" id="PF01814"/>
    </source>
</evidence>
<feature type="domain" description="Hemerythrin-like" evidence="1">
    <location>
        <begin position="6"/>
        <end position="141"/>
    </location>
</feature>
<dbReference type="GO" id="GO:0005886">
    <property type="term" value="C:plasma membrane"/>
    <property type="evidence" value="ECO:0007669"/>
    <property type="project" value="TreeGrafter"/>
</dbReference>
<evidence type="ECO:0000313" key="3">
    <source>
        <dbReference type="Proteomes" id="UP000266302"/>
    </source>
</evidence>
<dbReference type="Proteomes" id="UP000266302">
    <property type="component" value="Unassembled WGS sequence"/>
</dbReference>
<proteinExistence type="predicted"/>
<protein>
    <submittedName>
        <fullName evidence="2">Hemerythrin domain-containing protein</fullName>
    </submittedName>
</protein>